<keyword evidence="4" id="KW-0732">Signal</keyword>
<organism evidence="7 8">
    <name type="scientific">Phaeovibrio sulfidiphilus</name>
    <dbReference type="NCBI Taxonomy" id="1220600"/>
    <lineage>
        <taxon>Bacteria</taxon>
        <taxon>Pseudomonadati</taxon>
        <taxon>Pseudomonadota</taxon>
        <taxon>Alphaproteobacteria</taxon>
        <taxon>Rhodospirillales</taxon>
        <taxon>Rhodospirillaceae</taxon>
        <taxon>Phaeovibrio</taxon>
    </lineage>
</organism>
<dbReference type="NCBIfam" id="TIGR03938">
    <property type="entry name" value="deacetyl_PgaB"/>
    <property type="match status" value="1"/>
</dbReference>
<dbReference type="GO" id="GO:0043708">
    <property type="term" value="P:cell adhesion involved in biofilm formation"/>
    <property type="evidence" value="ECO:0007669"/>
    <property type="project" value="InterPro"/>
</dbReference>
<dbReference type="GO" id="GO:0005975">
    <property type="term" value="P:carbohydrate metabolic process"/>
    <property type="evidence" value="ECO:0007669"/>
    <property type="project" value="InterPro"/>
</dbReference>
<reference evidence="7" key="1">
    <citation type="submission" date="2020-10" db="EMBL/GenBank/DDBJ databases">
        <title>Genome sequence of the unusual species of purple photosynthetic bacteria, Phaeovibrio sulfidiphilus DSM 23193, type strain.</title>
        <authorList>
            <person name="Kyndt J.A."/>
            <person name="Meyer T.E."/>
        </authorList>
    </citation>
    <scope>NUCLEOTIDE SEQUENCE</scope>
    <source>
        <strain evidence="7">DSM 23193</strain>
    </source>
</reference>
<dbReference type="InterPro" id="IPR011330">
    <property type="entry name" value="Glyco_hydro/deAcase_b/a-brl"/>
</dbReference>
<dbReference type="AlphaFoldDB" id="A0A8J7CC36"/>
<dbReference type="InterPro" id="IPR051398">
    <property type="entry name" value="Polysacch_Deacetylase"/>
</dbReference>
<evidence type="ECO:0000259" key="6">
    <source>
        <dbReference type="PROSITE" id="PS51677"/>
    </source>
</evidence>
<protein>
    <recommendedName>
        <fullName evidence="3">Chitooligosaccharide deacetylase</fullName>
    </recommendedName>
    <alternativeName>
        <fullName evidence="5">Nodulation protein B</fullName>
    </alternativeName>
</protein>
<evidence type="ECO:0000256" key="5">
    <source>
        <dbReference type="ARBA" id="ARBA00032976"/>
    </source>
</evidence>
<sequence>MTRRPARWIRAGRARASVQIACSVLALVLIVGLAALTGAALADGMVSALVRGGAGVAFAREPSPAAPRPWPENHFAVLCYHDIGVLGSDRRYFSLSLENLKAHFQWLQDHGYTPVSVDRILEAAAGGPALPERAVLLTFDDGYRSFHQSVFPLLKARGWPAVYAPVGLWIDTPDGETVDFGGVPTDRSVFGTWDEIAEMAASGLVEIASHSWNLHRGVVANPRGNALPAAAYRIYDPATGTYEDDAAFRARVRADVDRMTRRIEAVTGRAPRVWVWPYGEASGETLGILAENHYRLALTLDRGLASTGRLLDVPRYFVGNGDDSAALERALASIGEPPVMRVVHVDLDYVHDPDPVQEERNLDLLVQRIRDLGPTTVFLQAFADPGADGNIREVYFPNSVLPVRRDLFSRVSWQLRSRARVDVYAWMPVLALEMDPALPRVLAFHRDAPGVDVGSHPYRRLSPYSAAVRARVLSLYGDLARHAPFQGILYHDDLVLSDFEDVGPDALAAYTTAGLPGTLEGIRAMDGAAFRQWTRFKTRTLSAFTRELTDRVRAIRGPGIRTARNIFANPVLNPDSEAWFAQNLDEFLETYDWTAPMAMPLMEQVPEAEILPWLDRMVDTVARRPGGLERTVFELQSRDWRSDPSMPVDSAVLAGWMARLEARGARSFGYYPDDFYTNSPDINGIGAYFSRGGEHAR</sequence>
<dbReference type="InterPro" id="IPR023854">
    <property type="entry name" value="PGA_deacetylase_PgaB"/>
</dbReference>
<dbReference type="Pfam" id="PF01522">
    <property type="entry name" value="Polysacc_deac_1"/>
    <property type="match status" value="1"/>
</dbReference>
<dbReference type="InterPro" id="IPR032772">
    <property type="entry name" value="PGA_deacetylase_PgaB_C"/>
</dbReference>
<keyword evidence="8" id="KW-1185">Reference proteome</keyword>
<dbReference type="Gene3D" id="3.20.20.370">
    <property type="entry name" value="Glycoside hydrolase/deacetylase"/>
    <property type="match status" value="1"/>
</dbReference>
<gene>
    <name evidence="7" type="primary">pgaB</name>
    <name evidence="7" type="ORF">IHV25_04245</name>
</gene>
<dbReference type="Proteomes" id="UP000631034">
    <property type="component" value="Unassembled WGS sequence"/>
</dbReference>
<dbReference type="Pfam" id="PF14883">
    <property type="entry name" value="GHL13"/>
    <property type="match status" value="1"/>
</dbReference>
<feature type="domain" description="NodB homology" evidence="6">
    <location>
        <begin position="133"/>
        <end position="377"/>
    </location>
</feature>
<evidence type="ECO:0000256" key="2">
    <source>
        <dbReference type="ARBA" id="ARBA00010973"/>
    </source>
</evidence>
<accession>A0A8J7CC36</accession>
<dbReference type="InterPro" id="IPR002509">
    <property type="entry name" value="NODB_dom"/>
</dbReference>
<dbReference type="EMBL" id="JACZHT010000002">
    <property type="protein sequence ID" value="MBE1236858.1"/>
    <property type="molecule type" value="Genomic_DNA"/>
</dbReference>
<evidence type="ECO:0000256" key="4">
    <source>
        <dbReference type="ARBA" id="ARBA00022729"/>
    </source>
</evidence>
<evidence type="ECO:0000313" key="7">
    <source>
        <dbReference type="EMBL" id="MBE1236858.1"/>
    </source>
</evidence>
<evidence type="ECO:0000256" key="3">
    <source>
        <dbReference type="ARBA" id="ARBA00020071"/>
    </source>
</evidence>
<proteinExistence type="inferred from homology"/>
<dbReference type="PROSITE" id="PS51677">
    <property type="entry name" value="NODB"/>
    <property type="match status" value="1"/>
</dbReference>
<dbReference type="PANTHER" id="PTHR34216:SF7">
    <property type="entry name" value="POLY-BETA-1,6-N-ACETYL-D-GLUCOSAMINE N-DEACETYLASE"/>
    <property type="match status" value="1"/>
</dbReference>
<evidence type="ECO:0000313" key="8">
    <source>
        <dbReference type="Proteomes" id="UP000631034"/>
    </source>
</evidence>
<comment type="function">
    <text evidence="1">Is involved in generating a small heat-stable compound (Nod), an acylated oligomer of N-acetylglucosamine, that stimulates mitosis in various plant protoplasts.</text>
</comment>
<comment type="caution">
    <text evidence="7">The sequence shown here is derived from an EMBL/GenBank/DDBJ whole genome shotgun (WGS) entry which is preliminary data.</text>
</comment>
<dbReference type="GO" id="GO:0016810">
    <property type="term" value="F:hydrolase activity, acting on carbon-nitrogen (but not peptide) bonds"/>
    <property type="evidence" value="ECO:0007669"/>
    <property type="project" value="InterPro"/>
</dbReference>
<comment type="similarity">
    <text evidence="2">Belongs to the polysaccharide deacetylase family.</text>
</comment>
<name>A0A8J7CC36_9PROT</name>
<dbReference type="SUPFAM" id="SSF88713">
    <property type="entry name" value="Glycoside hydrolase/deacetylase"/>
    <property type="match status" value="1"/>
</dbReference>
<dbReference type="PANTHER" id="PTHR34216">
    <property type="match status" value="1"/>
</dbReference>
<dbReference type="Gene3D" id="3.20.20.80">
    <property type="entry name" value="Glycosidases"/>
    <property type="match status" value="1"/>
</dbReference>
<evidence type="ECO:0000256" key="1">
    <source>
        <dbReference type="ARBA" id="ARBA00003236"/>
    </source>
</evidence>